<protein>
    <submittedName>
        <fullName evidence="1">Uncharacterized protein</fullName>
    </submittedName>
</protein>
<proteinExistence type="predicted"/>
<dbReference type="Proteomes" id="UP000704762">
    <property type="component" value="Unassembled WGS sequence"/>
</dbReference>
<dbReference type="EMBL" id="JAFBCF010000001">
    <property type="protein sequence ID" value="MBM7798261.1"/>
    <property type="molecule type" value="Genomic_DNA"/>
</dbReference>
<reference evidence="1 2" key="1">
    <citation type="submission" date="2021-01" db="EMBL/GenBank/DDBJ databases">
        <title>Sequencing the genomes of 1000 actinobacteria strains.</title>
        <authorList>
            <person name="Klenk H.-P."/>
        </authorList>
    </citation>
    <scope>NUCLEOTIDE SEQUENCE [LARGE SCALE GENOMIC DNA]</scope>
    <source>
        <strain evidence="1 2">DSM 18662</strain>
    </source>
</reference>
<evidence type="ECO:0000313" key="2">
    <source>
        <dbReference type="Proteomes" id="UP000704762"/>
    </source>
</evidence>
<organism evidence="1 2">
    <name type="scientific">Microlunatus panaciterrae</name>
    <dbReference type="NCBI Taxonomy" id="400768"/>
    <lineage>
        <taxon>Bacteria</taxon>
        <taxon>Bacillati</taxon>
        <taxon>Actinomycetota</taxon>
        <taxon>Actinomycetes</taxon>
        <taxon>Propionibacteriales</taxon>
        <taxon>Propionibacteriaceae</taxon>
        <taxon>Microlunatus</taxon>
    </lineage>
</organism>
<comment type="caution">
    <text evidence="1">The sequence shown here is derived from an EMBL/GenBank/DDBJ whole genome shotgun (WGS) entry which is preliminary data.</text>
</comment>
<evidence type="ECO:0000313" key="1">
    <source>
        <dbReference type="EMBL" id="MBM7798261.1"/>
    </source>
</evidence>
<name>A0ABS2RGY2_9ACTN</name>
<sequence>MDVEWEQRDDGSLVARGEFASVEVRPVGESYVVASGGAMRGKTHGSLDAAKECAEEWLEVLEREFGPTA</sequence>
<gene>
    <name evidence="1" type="ORF">JOE57_001182</name>
</gene>
<accession>A0ABS2RGY2</accession>
<keyword evidence="2" id="KW-1185">Reference proteome</keyword>